<protein>
    <submittedName>
        <fullName evidence="1">Uncharacterized protein</fullName>
    </submittedName>
</protein>
<name>A0A9P5Z0D1_9AGAR</name>
<dbReference type="AlphaFoldDB" id="A0A9P5Z0D1"/>
<proteinExistence type="predicted"/>
<gene>
    <name evidence="1" type="ORF">BDN70DRAFT_74865</name>
</gene>
<dbReference type="OrthoDB" id="3269637at2759"/>
<keyword evidence="2" id="KW-1185">Reference proteome</keyword>
<dbReference type="Proteomes" id="UP000807469">
    <property type="component" value="Unassembled WGS sequence"/>
</dbReference>
<comment type="caution">
    <text evidence="1">The sequence shown here is derived from an EMBL/GenBank/DDBJ whole genome shotgun (WGS) entry which is preliminary data.</text>
</comment>
<sequence>MDSTASSTSCVGGFAMLRISSQTPKVTSHALMVQYIEKFTRGRSRDSAGADIITDIDGARNGIICIVPPSSSVENIFFLRRFGEHTGFYQNRGDYQPGEQAKADMTCWSK</sequence>
<organism evidence="1 2">
    <name type="scientific">Pholiota conissans</name>
    <dbReference type="NCBI Taxonomy" id="109636"/>
    <lineage>
        <taxon>Eukaryota</taxon>
        <taxon>Fungi</taxon>
        <taxon>Dikarya</taxon>
        <taxon>Basidiomycota</taxon>
        <taxon>Agaricomycotina</taxon>
        <taxon>Agaricomycetes</taxon>
        <taxon>Agaricomycetidae</taxon>
        <taxon>Agaricales</taxon>
        <taxon>Agaricineae</taxon>
        <taxon>Strophariaceae</taxon>
        <taxon>Pholiota</taxon>
    </lineage>
</organism>
<evidence type="ECO:0000313" key="1">
    <source>
        <dbReference type="EMBL" id="KAF9477990.1"/>
    </source>
</evidence>
<accession>A0A9P5Z0D1</accession>
<reference evidence="1" key="1">
    <citation type="submission" date="2020-11" db="EMBL/GenBank/DDBJ databases">
        <authorList>
            <consortium name="DOE Joint Genome Institute"/>
            <person name="Ahrendt S."/>
            <person name="Riley R."/>
            <person name="Andreopoulos W."/>
            <person name="Labutti K."/>
            <person name="Pangilinan J."/>
            <person name="Ruiz-Duenas F.J."/>
            <person name="Barrasa J.M."/>
            <person name="Sanchez-Garcia M."/>
            <person name="Camarero S."/>
            <person name="Miyauchi S."/>
            <person name="Serrano A."/>
            <person name="Linde D."/>
            <person name="Babiker R."/>
            <person name="Drula E."/>
            <person name="Ayuso-Fernandez I."/>
            <person name="Pacheco R."/>
            <person name="Padilla G."/>
            <person name="Ferreira P."/>
            <person name="Barriuso J."/>
            <person name="Kellner H."/>
            <person name="Castanera R."/>
            <person name="Alfaro M."/>
            <person name="Ramirez L."/>
            <person name="Pisabarro A.G."/>
            <person name="Kuo A."/>
            <person name="Tritt A."/>
            <person name="Lipzen A."/>
            <person name="He G."/>
            <person name="Yan M."/>
            <person name="Ng V."/>
            <person name="Cullen D."/>
            <person name="Martin F."/>
            <person name="Rosso M.-N."/>
            <person name="Henrissat B."/>
            <person name="Hibbett D."/>
            <person name="Martinez A.T."/>
            <person name="Grigoriev I.V."/>
        </authorList>
    </citation>
    <scope>NUCLEOTIDE SEQUENCE</scope>
    <source>
        <strain evidence="1">CIRM-BRFM 674</strain>
    </source>
</reference>
<dbReference type="EMBL" id="MU155245">
    <property type="protein sequence ID" value="KAF9477990.1"/>
    <property type="molecule type" value="Genomic_DNA"/>
</dbReference>
<evidence type="ECO:0000313" key="2">
    <source>
        <dbReference type="Proteomes" id="UP000807469"/>
    </source>
</evidence>